<dbReference type="Gene3D" id="3.80.10.10">
    <property type="entry name" value="Ribonuclease Inhibitor"/>
    <property type="match status" value="1"/>
</dbReference>
<name>A0ABP9SD10_9ACTN</name>
<organism evidence="1 2">
    <name type="scientific">Rugosimonospora acidiphila</name>
    <dbReference type="NCBI Taxonomy" id="556531"/>
    <lineage>
        <taxon>Bacteria</taxon>
        <taxon>Bacillati</taxon>
        <taxon>Actinomycetota</taxon>
        <taxon>Actinomycetes</taxon>
        <taxon>Micromonosporales</taxon>
        <taxon>Micromonosporaceae</taxon>
        <taxon>Rugosimonospora</taxon>
    </lineage>
</organism>
<dbReference type="InterPro" id="IPR032675">
    <property type="entry name" value="LRR_dom_sf"/>
</dbReference>
<dbReference type="NCBIfam" id="NF038076">
    <property type="entry name" value="fam_STM4015"/>
    <property type="match status" value="1"/>
</dbReference>
<proteinExistence type="predicted"/>
<keyword evidence="2" id="KW-1185">Reference proteome</keyword>
<accession>A0ABP9SD10</accession>
<dbReference type="EMBL" id="BAABJQ010000020">
    <property type="protein sequence ID" value="GAA5193934.1"/>
    <property type="molecule type" value="Genomic_DNA"/>
</dbReference>
<dbReference type="InterPro" id="IPR047722">
    <property type="entry name" value="STM4015-like"/>
</dbReference>
<evidence type="ECO:0008006" key="3">
    <source>
        <dbReference type="Google" id="ProtNLM"/>
    </source>
</evidence>
<sequence length="337" mass="36240">MALVSVLPAGSPIAEVHVSISDHVSSFAGLPVVNFELPDEDDDELPEPLPDDPASVAWRLALEDFEADAADFGELVEGWLERVPGDSVRALIIGNWGSAYEEAPPIDLLTALAPRLPGLRALFLGEMTFEECEISWICHRDITPLLAAWPGLEVLRVRGGRGSEGDGLKLSPVRHAALRELAFESGGLPASVVRAVGESELPELTHLELWLGEEEYGGDATIADLGSILAADKWPRLRHLALCDAEIADKVAAAVATAPVLTALKSLDLSQGTLVDADAEVLLSGKPLTHLRRLDLHHNYLSEPMAARFVAELPGVEVDLSDQQTEDEHGRYTAVSE</sequence>
<dbReference type="Proteomes" id="UP001501570">
    <property type="component" value="Unassembled WGS sequence"/>
</dbReference>
<comment type="caution">
    <text evidence="1">The sequence shown here is derived from an EMBL/GenBank/DDBJ whole genome shotgun (WGS) entry which is preliminary data.</text>
</comment>
<dbReference type="RefSeq" id="WP_345634751.1">
    <property type="nucleotide sequence ID" value="NZ_BAABJQ010000020.1"/>
</dbReference>
<gene>
    <name evidence="1" type="ORF">GCM10023322_57060</name>
</gene>
<evidence type="ECO:0000313" key="2">
    <source>
        <dbReference type="Proteomes" id="UP001501570"/>
    </source>
</evidence>
<evidence type="ECO:0000313" key="1">
    <source>
        <dbReference type="EMBL" id="GAA5193934.1"/>
    </source>
</evidence>
<reference evidence="2" key="1">
    <citation type="journal article" date="2019" name="Int. J. Syst. Evol. Microbiol.">
        <title>The Global Catalogue of Microorganisms (GCM) 10K type strain sequencing project: providing services to taxonomists for standard genome sequencing and annotation.</title>
        <authorList>
            <consortium name="The Broad Institute Genomics Platform"/>
            <consortium name="The Broad Institute Genome Sequencing Center for Infectious Disease"/>
            <person name="Wu L."/>
            <person name="Ma J."/>
        </authorList>
    </citation>
    <scope>NUCLEOTIDE SEQUENCE [LARGE SCALE GENOMIC DNA]</scope>
    <source>
        <strain evidence="2">JCM 18304</strain>
    </source>
</reference>
<protein>
    <recommendedName>
        <fullName evidence="3">Leucine-rich repeat domain-containing protein</fullName>
    </recommendedName>
</protein>
<dbReference type="SUPFAM" id="SSF52047">
    <property type="entry name" value="RNI-like"/>
    <property type="match status" value="1"/>
</dbReference>